<comment type="caution">
    <text evidence="9">Lacks conserved residue(s) required for the propagation of feature annotation.</text>
</comment>
<feature type="transmembrane region" description="Helical" evidence="9">
    <location>
        <begin position="291"/>
        <end position="310"/>
    </location>
</feature>
<dbReference type="HAMAP" id="MF_01129">
    <property type="entry name" value="PPase_energized_pump"/>
    <property type="match status" value="1"/>
</dbReference>
<dbReference type="EMBL" id="JBFOHL010000015">
    <property type="protein sequence ID" value="MEW9625560.1"/>
    <property type="molecule type" value="Genomic_DNA"/>
</dbReference>
<comment type="similarity">
    <text evidence="9">Belongs to the H(+)-translocating pyrophosphatase (TC 3.A.10) family. K(+)-insensitive subfamily.</text>
</comment>
<gene>
    <name evidence="9" type="primary">hppA</name>
    <name evidence="10" type="ORF">ABQJ56_15125</name>
</gene>
<dbReference type="GO" id="GO:0004427">
    <property type="term" value="F:inorganic diphosphate phosphatase activity"/>
    <property type="evidence" value="ECO:0007669"/>
    <property type="project" value="UniProtKB-EC"/>
</dbReference>
<evidence type="ECO:0000256" key="1">
    <source>
        <dbReference type="ARBA" id="ARBA00004127"/>
    </source>
</evidence>
<keyword evidence="4 9" id="KW-0460">Magnesium</keyword>
<proteinExistence type="inferred from homology"/>
<keyword evidence="3 9" id="KW-0812">Transmembrane</keyword>
<evidence type="ECO:0000256" key="6">
    <source>
        <dbReference type="ARBA" id="ARBA00022989"/>
    </source>
</evidence>
<keyword evidence="6 9" id="KW-1133">Transmembrane helix</keyword>
<dbReference type="NCBIfam" id="NF001960">
    <property type="entry name" value="PRK00733.3-5"/>
    <property type="match status" value="1"/>
</dbReference>
<feature type="transmembrane region" description="Helical" evidence="9">
    <location>
        <begin position="259"/>
        <end position="279"/>
    </location>
</feature>
<protein>
    <recommendedName>
        <fullName evidence="9">K(+)-insensitive pyrophosphate-energized proton pump</fullName>
        <ecNumber evidence="9">7.1.3.1</ecNumber>
    </recommendedName>
    <alternativeName>
        <fullName evidence="9">Membrane-bound proton-translocating pyrophosphatase</fullName>
    </alternativeName>
    <alternativeName>
        <fullName evidence="9">Pyrophosphate-energized inorganic pyrophosphatase</fullName>
        <shortName evidence="9">H(+)-PPase</shortName>
    </alternativeName>
</protein>
<organism evidence="10 11">
    <name type="scientific">Rhodanobacter geophilus</name>
    <dbReference type="NCBI Taxonomy" id="3162488"/>
    <lineage>
        <taxon>Bacteria</taxon>
        <taxon>Pseudomonadati</taxon>
        <taxon>Pseudomonadota</taxon>
        <taxon>Gammaproteobacteria</taxon>
        <taxon>Lysobacterales</taxon>
        <taxon>Rhodanobacteraceae</taxon>
        <taxon>Rhodanobacter</taxon>
    </lineage>
</organism>
<feature type="transmembrane region" description="Helical" evidence="9">
    <location>
        <begin position="367"/>
        <end position="393"/>
    </location>
</feature>
<comment type="subunit">
    <text evidence="9">Homodimer.</text>
</comment>
<feature type="site" description="Determinant of potassium independence" evidence="9">
    <location>
        <position position="457"/>
    </location>
</feature>
<evidence type="ECO:0000256" key="2">
    <source>
        <dbReference type="ARBA" id="ARBA00022448"/>
    </source>
</evidence>
<dbReference type="PANTHER" id="PTHR31998">
    <property type="entry name" value="K(+)-INSENSITIVE PYROPHOSPHATE-ENERGIZED PROTON PUMP"/>
    <property type="match status" value="1"/>
</dbReference>
<feature type="transmembrane region" description="Helical" evidence="9">
    <location>
        <begin position="6"/>
        <end position="29"/>
    </location>
</feature>
<comment type="cofactor">
    <cofactor evidence="9">
        <name>Mg(2+)</name>
        <dbReference type="ChEBI" id="CHEBI:18420"/>
    </cofactor>
</comment>
<evidence type="ECO:0000256" key="4">
    <source>
        <dbReference type="ARBA" id="ARBA00022842"/>
    </source>
</evidence>
<evidence type="ECO:0000256" key="5">
    <source>
        <dbReference type="ARBA" id="ARBA00022967"/>
    </source>
</evidence>
<dbReference type="NCBIfam" id="TIGR01104">
    <property type="entry name" value="V_PPase"/>
    <property type="match status" value="1"/>
</dbReference>
<dbReference type="NCBIfam" id="NF001951">
    <property type="entry name" value="PRK00733.1-2"/>
    <property type="match status" value="1"/>
</dbReference>
<dbReference type="Pfam" id="PF03030">
    <property type="entry name" value="H_PPase"/>
    <property type="match status" value="1"/>
</dbReference>
<comment type="function">
    <text evidence="9">Proton pump that utilizes the energy of pyrophosphate hydrolysis as the driving force for proton movement across the membrane. Generates a proton motive force.</text>
</comment>
<keyword evidence="2 9" id="KW-0813">Transport</keyword>
<feature type="transmembrane region" description="Helical" evidence="9">
    <location>
        <begin position="83"/>
        <end position="102"/>
    </location>
</feature>
<feature type="transmembrane region" description="Helical" evidence="9">
    <location>
        <begin position="603"/>
        <end position="625"/>
    </location>
</feature>
<evidence type="ECO:0000256" key="7">
    <source>
        <dbReference type="ARBA" id="ARBA00023065"/>
    </source>
</evidence>
<feature type="transmembrane region" description="Helical" evidence="9">
    <location>
        <begin position="159"/>
        <end position="177"/>
    </location>
</feature>
<keyword evidence="9" id="KW-0375">Hydrogen ion transport</keyword>
<reference evidence="10 11" key="1">
    <citation type="submission" date="2024-06" db="EMBL/GenBank/DDBJ databases">
        <authorList>
            <person name="Woo H."/>
        </authorList>
    </citation>
    <scope>NUCLEOTIDE SEQUENCE [LARGE SCALE GENOMIC DNA]</scope>
    <source>
        <strain evidence="10 11">S2-g</strain>
    </source>
</reference>
<keyword evidence="9" id="KW-1003">Cell membrane</keyword>
<keyword evidence="11" id="KW-1185">Reference proteome</keyword>
<comment type="catalytic activity">
    <reaction evidence="9">
        <text>diphosphate + H2O + H(+)(in) = 2 phosphate + 2 H(+)(out)</text>
        <dbReference type="Rhea" id="RHEA:13973"/>
        <dbReference type="ChEBI" id="CHEBI:15377"/>
        <dbReference type="ChEBI" id="CHEBI:15378"/>
        <dbReference type="ChEBI" id="CHEBI:33019"/>
        <dbReference type="ChEBI" id="CHEBI:43474"/>
        <dbReference type="EC" id="7.1.3.1"/>
    </reaction>
</comment>
<feature type="transmembrane region" description="Helical" evidence="9">
    <location>
        <begin position="399"/>
        <end position="419"/>
    </location>
</feature>
<evidence type="ECO:0000256" key="3">
    <source>
        <dbReference type="ARBA" id="ARBA00022692"/>
    </source>
</evidence>
<comment type="subcellular location">
    <subcellularLocation>
        <location evidence="9">Cell membrane</location>
        <topology evidence="9">Multi-pass membrane protein</topology>
    </subcellularLocation>
    <subcellularLocation>
        <location evidence="1">Endomembrane system</location>
        <topology evidence="1">Multi-pass membrane protein</topology>
    </subcellularLocation>
</comment>
<keyword evidence="5 9" id="KW-1278">Translocase</keyword>
<keyword evidence="8 9" id="KW-0472">Membrane</keyword>
<feature type="transmembrane region" description="Helical" evidence="9">
    <location>
        <begin position="577"/>
        <end position="596"/>
    </location>
</feature>
<comment type="caution">
    <text evidence="10">The sequence shown here is derived from an EMBL/GenBank/DDBJ whole genome shotgun (WGS) entry which is preliminary data.</text>
</comment>
<evidence type="ECO:0000256" key="9">
    <source>
        <dbReference type="HAMAP-Rule" id="MF_01129"/>
    </source>
</evidence>
<feature type="transmembrane region" description="Helical" evidence="9">
    <location>
        <begin position="322"/>
        <end position="346"/>
    </location>
</feature>
<name>A0ABV3QSI5_9GAMM</name>
<evidence type="ECO:0000313" key="11">
    <source>
        <dbReference type="Proteomes" id="UP001556170"/>
    </source>
</evidence>
<evidence type="ECO:0000256" key="8">
    <source>
        <dbReference type="ARBA" id="ARBA00023136"/>
    </source>
</evidence>
<feature type="transmembrane region" description="Helical" evidence="9">
    <location>
        <begin position="235"/>
        <end position="253"/>
    </location>
</feature>
<feature type="transmembrane region" description="Helical" evidence="9">
    <location>
        <begin position="122"/>
        <end position="147"/>
    </location>
</feature>
<dbReference type="NCBIfam" id="NF001953">
    <property type="entry name" value="PRK00733.2-1"/>
    <property type="match status" value="1"/>
</dbReference>
<evidence type="ECO:0000313" key="10">
    <source>
        <dbReference type="EMBL" id="MEW9625560.1"/>
    </source>
</evidence>
<sequence length="685" mass="70062">MLQQYGWWIVLACAVVAVLYGAISARWVLAQSPGNARMQEIAAAVQEGARAYLNRQYGTIGIVGVVLFLLIGFFLSWPTAVGFLIGAVLSGAAGYIGMNVSVRANVRTAEAARQGLSAAMNVAFRGGAITGMLVVGLALLGVAGYWLILNRSGITSEHALHALVGLAFGSSLISIFARLGGGIFTKGADVGADLVGKVEAGIPEDDPRNPAVIADNVGDNVGDCAGMAADLFETYAVTVIATMLLGGLTLSNAGSDAVLYPLLLGAVSIIASIIGTLFVRVGAGGSIMGALYKGVIVSGVLAAIAFYPITMQMMASFDGGAMNLWFCSLIGLALTGAIVWITEYYTGTDYKPVQHIAQASTTGHGTNIIAGLGISMKATGLPVVAICVAIWGAYALGGLYGIAIAATAMLSMAGMIVALDAYGPITDNAGGIAEMADLPPEVRGVTDPLDAVGNTTKAVTKGYAIGSAALAALVLFADYTHNLDVSAQMKAAASGGVAQTLSFDLSDHMVIIGLLIGGLIPYLFGAMAMEAVGRAAGAVVEEVRRQFRDIAGIMQGTAKPDYSRAVDMLTKSAIREMIVPSLLPVIVPIVVGLLLGPKALGGVLIGTIVTGLFVAISMTTGGGAWDNAKKYIEDGHHGGKGSEAHKAAVTGDTVGDPYKDTAGPAVNPLIKIINIVALLIIPLLH</sequence>
<dbReference type="PIRSF" id="PIRSF001265">
    <property type="entry name" value="H+-PPase"/>
    <property type="match status" value="1"/>
</dbReference>
<keyword evidence="7 9" id="KW-0406">Ion transport</keyword>
<feature type="transmembrane region" description="Helical" evidence="9">
    <location>
        <begin position="665"/>
        <end position="684"/>
    </location>
</feature>
<feature type="transmembrane region" description="Helical" evidence="9">
    <location>
        <begin position="509"/>
        <end position="529"/>
    </location>
</feature>
<dbReference type="EC" id="7.1.3.1" evidence="9"/>
<accession>A0ABV3QSI5</accession>
<feature type="transmembrane region" description="Helical" evidence="9">
    <location>
        <begin position="57"/>
        <end position="77"/>
    </location>
</feature>
<dbReference type="RefSeq" id="WP_367845850.1">
    <property type="nucleotide sequence ID" value="NZ_JBFOHL010000015.1"/>
</dbReference>
<dbReference type="Proteomes" id="UP001556170">
    <property type="component" value="Unassembled WGS sequence"/>
</dbReference>
<keyword evidence="10" id="KW-0378">Hydrolase</keyword>
<dbReference type="InterPro" id="IPR004131">
    <property type="entry name" value="PPase-energised_H-pump"/>
</dbReference>